<sequence>MLIDLTNTKQVPPTRKQQIASEYPHLWSRKEAHAQRETLSRFALQTKENGSKHSCTQIGLHHWMLSPHNLSWPRTL</sequence>
<proteinExistence type="predicted"/>
<name>A0ABQ9AT86_9ROSI</name>
<dbReference type="Proteomes" id="UP001141253">
    <property type="component" value="Chromosome 13"/>
</dbReference>
<comment type="caution">
    <text evidence="1">The sequence shown here is derived from an EMBL/GenBank/DDBJ whole genome shotgun (WGS) entry which is preliminary data.</text>
</comment>
<evidence type="ECO:0000313" key="1">
    <source>
        <dbReference type="EMBL" id="KAJ6359590.1"/>
    </source>
</evidence>
<organism evidence="1 2">
    <name type="scientific">Salix suchowensis</name>
    <dbReference type="NCBI Taxonomy" id="1278906"/>
    <lineage>
        <taxon>Eukaryota</taxon>
        <taxon>Viridiplantae</taxon>
        <taxon>Streptophyta</taxon>
        <taxon>Embryophyta</taxon>
        <taxon>Tracheophyta</taxon>
        <taxon>Spermatophyta</taxon>
        <taxon>Magnoliopsida</taxon>
        <taxon>eudicotyledons</taxon>
        <taxon>Gunneridae</taxon>
        <taxon>Pentapetalae</taxon>
        <taxon>rosids</taxon>
        <taxon>fabids</taxon>
        <taxon>Malpighiales</taxon>
        <taxon>Salicaceae</taxon>
        <taxon>Saliceae</taxon>
        <taxon>Salix</taxon>
    </lineage>
</organism>
<gene>
    <name evidence="1" type="ORF">OIU77_003736</name>
</gene>
<keyword evidence="2" id="KW-1185">Reference proteome</keyword>
<evidence type="ECO:0000313" key="2">
    <source>
        <dbReference type="Proteomes" id="UP001141253"/>
    </source>
</evidence>
<reference evidence="1" key="1">
    <citation type="submission" date="2022-10" db="EMBL/GenBank/DDBJ databases">
        <authorList>
            <person name="Hyden B.L."/>
            <person name="Feng K."/>
            <person name="Yates T."/>
            <person name="Jawdy S."/>
            <person name="Smart L.B."/>
            <person name="Muchero W."/>
        </authorList>
    </citation>
    <scope>NUCLEOTIDE SEQUENCE</scope>
    <source>
        <tissue evidence="1">Shoot tip</tissue>
    </source>
</reference>
<protein>
    <submittedName>
        <fullName evidence="1">Uncharacterized protein</fullName>
    </submittedName>
</protein>
<dbReference type="EMBL" id="JAPFFI010000015">
    <property type="protein sequence ID" value="KAJ6359590.1"/>
    <property type="molecule type" value="Genomic_DNA"/>
</dbReference>
<reference evidence="1" key="2">
    <citation type="journal article" date="2023" name="Int. J. Mol. Sci.">
        <title>De Novo Assembly and Annotation of 11 Diverse Shrub Willow (Salix) Genomes Reveals Novel Gene Organization in Sex-Linked Regions.</title>
        <authorList>
            <person name="Hyden B."/>
            <person name="Feng K."/>
            <person name="Yates T.B."/>
            <person name="Jawdy S."/>
            <person name="Cereghino C."/>
            <person name="Smart L.B."/>
            <person name="Muchero W."/>
        </authorList>
    </citation>
    <scope>NUCLEOTIDE SEQUENCE</scope>
    <source>
        <tissue evidence="1">Shoot tip</tissue>
    </source>
</reference>
<accession>A0ABQ9AT86</accession>